<dbReference type="RefSeq" id="YP_009325015.1">
    <property type="nucleotide sequence ID" value="NC_031944.1"/>
</dbReference>
<reference evidence="1 2" key="1">
    <citation type="journal article" date="2016" name="Virology">
        <title>The genomic content and context of auxiliary metabolic genes in marine cyanomyoviruses.</title>
        <authorList>
            <person name="Crummett L.T."/>
            <person name="Puxty R.J."/>
            <person name="Weihe C."/>
            <person name="Marston M.F."/>
            <person name="Martiny J.B."/>
        </authorList>
    </citation>
    <scope>NUCLEOTIDE SEQUENCE [LARGE SCALE GENOMIC DNA]</scope>
    <source>
        <strain evidence="1">0810PA09</strain>
    </source>
</reference>
<organism evidence="1 2">
    <name type="scientific">Synechococcus phage S-WAM1</name>
    <dbReference type="NCBI Taxonomy" id="1815521"/>
    <lineage>
        <taxon>Viruses</taxon>
        <taxon>Duplodnaviria</taxon>
        <taxon>Heunggongvirae</taxon>
        <taxon>Uroviricota</taxon>
        <taxon>Caudoviricetes</taxon>
        <taxon>Pantevenvirales</taxon>
        <taxon>Kyanoviridae</taxon>
        <taxon>Sokavirus</taxon>
        <taxon>Sokavirus swam1</taxon>
    </lineage>
</organism>
<sequence length="737" mass="76558">MTAGRLAASKPAATTNTELYRVDIESTASTVLTVANQSGSAATYRAALRDYDQILTLDGDYPSQYNFQKGNPISSYKLKITPGITFGSAVPGTDIASVNGGIAKLLDVFKDTATINRYVRVDKVYPIDTLVDNLIGILEVGETITGATSSLTGTLRAFDGVTGQMWMTTADVGAAATSVQVSRNTGLADATLLMLTSDPAIGGTEIIQIDASGINTTTNELTVTRGVYGTTASAIPAGKFAKSFIDSATVTTISEGATYAASDVTLTVTDATGFLEGSYIRIDNEILFIESVAGNDLTVTRGQYGTSDVNHNDGVTITQLTDSGDYYLNWFTEAESVSGGTSSATIDLNFSQGSTDVENNDRFIIAADSASNPYEFPLEGATVSNFDNERVYRYDQSDVSNAGHPLRLSEEQDGNQGLTGTEYTGGVVKGGTAGTDGFLEITITSATPLNLYTYAEAAVPNTPDANAGYGHSIATILIPSYQEIYIYQLRGAPWSAADTFTIGGTTYTVEANGVTPGAWGFVHDFDAARNVLKISLDGDSADFAVNDYFYDTPTIADANRVMTQIVTGKVLGVDTIGAADASRSAGDYVGLSPTGGSGTGLKVDVTVDGSGAATVTLVNGGKDYADSEVLTLTDAVLGGGGAANLTFNTNLIGTGDQAGATARTYTNMEDYIAYDVSVAANNYDKVTGIVIGPGQNLLVYSSAADLAYGVSGFETASEDYTFLLNAKSAGDGGAGTP</sequence>
<dbReference type="OrthoDB" id="6471at10239"/>
<evidence type="ECO:0000313" key="1">
    <source>
        <dbReference type="EMBL" id="AOV61499.1"/>
    </source>
</evidence>
<dbReference type="EMBL" id="KU686210">
    <property type="protein sequence ID" value="AOV61499.1"/>
    <property type="molecule type" value="Genomic_DNA"/>
</dbReference>
<dbReference type="Proteomes" id="UP000204364">
    <property type="component" value="Segment"/>
</dbReference>
<dbReference type="GeneID" id="30309979"/>
<protein>
    <submittedName>
        <fullName evidence="1">Structural protein</fullName>
    </submittedName>
</protein>
<accession>A0A1D8KS92</accession>
<dbReference type="KEGG" id="vg:30309979"/>
<keyword evidence="2" id="KW-1185">Reference proteome</keyword>
<evidence type="ECO:0000313" key="2">
    <source>
        <dbReference type="Proteomes" id="UP000204364"/>
    </source>
</evidence>
<name>A0A1D8KS92_9CAUD</name>
<gene>
    <name evidence="1" type="ORF">P090810_026</name>
</gene>
<proteinExistence type="predicted"/>